<evidence type="ECO:0000256" key="1">
    <source>
        <dbReference type="ARBA" id="ARBA00034125"/>
    </source>
</evidence>
<feature type="domain" description="Threonine/serine exporter-like N-terminal" evidence="4">
    <location>
        <begin position="338"/>
        <end position="500"/>
    </location>
</feature>
<accession>A0ABR4NDH4</accession>
<comment type="similarity">
    <text evidence="1">Belongs to the ThrE exporter (TC 2.A.79) family.</text>
</comment>
<evidence type="ECO:0000256" key="3">
    <source>
        <dbReference type="SAM" id="Phobius"/>
    </source>
</evidence>
<dbReference type="InterPro" id="IPR010619">
    <property type="entry name" value="ThrE-like_N"/>
</dbReference>
<feature type="transmembrane region" description="Helical" evidence="3">
    <location>
        <begin position="604"/>
        <end position="630"/>
    </location>
</feature>
<evidence type="ECO:0000259" key="4">
    <source>
        <dbReference type="Pfam" id="PF06738"/>
    </source>
</evidence>
<dbReference type="PANTHER" id="PTHR31082:SF4">
    <property type="entry name" value="PHEROMONE-REGULATED MEMBRANE PROTEIN 10"/>
    <property type="match status" value="1"/>
</dbReference>
<keyword evidence="3" id="KW-0812">Transmembrane</keyword>
<feature type="transmembrane region" description="Helical" evidence="3">
    <location>
        <begin position="642"/>
        <end position="661"/>
    </location>
</feature>
<evidence type="ECO:0000313" key="6">
    <source>
        <dbReference type="Proteomes" id="UP001527925"/>
    </source>
</evidence>
<sequence>MSYLRLAGSSPRAGTADNKGAEGDVGIQVELDRTSEDFEPGISTHGEGSRSEVQHLGQAVTQNATTSYGAVFQHHVEGASADLQSDLAHHHSQACLAAHVPSPVHTQASQRILGLNISSMFGRAASRASDAFGARPTPEKQHAEEVPLGVIKTSIATADGKLRDTREVDLLIQLARAMVQWGAPLYRVEHRIKSAAEALEIPISMFSLPATLMVAIGDGGVQHPSRTYFVQIVGTNDMRKLHQADRLARRLSMINIRFERIKMQVAASKHESMHEDDDPYLEHFAERLSQASAHMPTSSKNLHAQADSPFKWSSLASMLERRPSAEIRLIHKSDAEPAIVEEVISEFEKLLAVPNALSSRVRIFAASLQSAMMSVLLFHGSLADSIASLFLGALAGTLQSMADEYQAPSASVILIAGVVCFFGRIAQTKYIWQTLPGSGYGLCFDVVSIASLSQYLPGIQFTLAMLELGTDYTVAGAVRMFQAFIRSMMVGYGATFGSKLAVFVLEYIEAFAIDDAAKACPSAEAPYAIQWWRLPLFFPMIFSVMLLMRAHSDQFLHISISSLTCFIIATFSRLFLSGEISSALAALALGIVANAWARLRDSIAIAAVLAGILWLVPGAVGIRGAIAAFSGSSMGLSFGTEILLRTMSIAIGLFIANALVYPMAPKHRRVMEDDSLAV</sequence>
<feature type="transmembrane region" description="Helical" evidence="3">
    <location>
        <begin position="528"/>
        <end position="548"/>
    </location>
</feature>
<proteinExistence type="inferred from homology"/>
<name>A0ABR4NDH4_9FUNG</name>
<comment type="caution">
    <text evidence="5">The sequence shown here is derived from an EMBL/GenBank/DDBJ whole genome shotgun (WGS) entry which is preliminary data.</text>
</comment>
<keyword evidence="3" id="KW-1133">Transmembrane helix</keyword>
<feature type="transmembrane region" description="Helical" evidence="3">
    <location>
        <begin position="407"/>
        <end position="426"/>
    </location>
</feature>
<organism evidence="5 6">
    <name type="scientific">Polyrhizophydium stewartii</name>
    <dbReference type="NCBI Taxonomy" id="2732419"/>
    <lineage>
        <taxon>Eukaryota</taxon>
        <taxon>Fungi</taxon>
        <taxon>Fungi incertae sedis</taxon>
        <taxon>Chytridiomycota</taxon>
        <taxon>Chytridiomycota incertae sedis</taxon>
        <taxon>Chytridiomycetes</taxon>
        <taxon>Rhizophydiales</taxon>
        <taxon>Rhizophydiales incertae sedis</taxon>
        <taxon>Polyrhizophydium</taxon>
    </lineage>
</organism>
<evidence type="ECO:0000313" key="5">
    <source>
        <dbReference type="EMBL" id="KAL2917561.1"/>
    </source>
</evidence>
<feature type="transmembrane region" description="Helical" evidence="3">
    <location>
        <begin position="375"/>
        <end position="395"/>
    </location>
</feature>
<feature type="domain" description="Threonine/serine exporter-like N-terminal" evidence="4">
    <location>
        <begin position="169"/>
        <end position="264"/>
    </location>
</feature>
<feature type="transmembrane region" description="Helical" evidence="3">
    <location>
        <begin position="580"/>
        <end position="597"/>
    </location>
</feature>
<evidence type="ECO:0000256" key="2">
    <source>
        <dbReference type="SAM" id="MobiDB-lite"/>
    </source>
</evidence>
<dbReference type="Pfam" id="PF06738">
    <property type="entry name" value="ThrE"/>
    <property type="match status" value="2"/>
</dbReference>
<dbReference type="Proteomes" id="UP001527925">
    <property type="component" value="Unassembled WGS sequence"/>
</dbReference>
<gene>
    <name evidence="5" type="ORF">HK105_202846</name>
</gene>
<dbReference type="EMBL" id="JADGIZ020000010">
    <property type="protein sequence ID" value="KAL2917561.1"/>
    <property type="molecule type" value="Genomic_DNA"/>
</dbReference>
<dbReference type="InterPro" id="IPR051361">
    <property type="entry name" value="ThrE/Ser_Exporter"/>
</dbReference>
<protein>
    <recommendedName>
        <fullName evidence="4">Threonine/serine exporter-like N-terminal domain-containing protein</fullName>
    </recommendedName>
</protein>
<feature type="region of interest" description="Disordered" evidence="2">
    <location>
        <begin position="1"/>
        <end position="24"/>
    </location>
</feature>
<feature type="transmembrane region" description="Helical" evidence="3">
    <location>
        <begin position="489"/>
        <end position="508"/>
    </location>
</feature>
<keyword evidence="6" id="KW-1185">Reference proteome</keyword>
<reference evidence="5 6" key="1">
    <citation type="submission" date="2023-09" db="EMBL/GenBank/DDBJ databases">
        <title>Pangenome analysis of Batrachochytrium dendrobatidis and related Chytrids.</title>
        <authorList>
            <person name="Yacoub M.N."/>
            <person name="Stajich J.E."/>
            <person name="James T.Y."/>
        </authorList>
    </citation>
    <scope>NUCLEOTIDE SEQUENCE [LARGE SCALE GENOMIC DNA]</scope>
    <source>
        <strain evidence="5 6">JEL0888</strain>
    </source>
</reference>
<keyword evidence="3" id="KW-0472">Membrane</keyword>
<dbReference type="PANTHER" id="PTHR31082">
    <property type="entry name" value="PHEROMONE-REGULATED MEMBRANE PROTEIN 10"/>
    <property type="match status" value="1"/>
</dbReference>
<feature type="transmembrane region" description="Helical" evidence="3">
    <location>
        <begin position="555"/>
        <end position="574"/>
    </location>
</feature>